<evidence type="ECO:0000313" key="3">
    <source>
        <dbReference type="Proteomes" id="UP001199469"/>
    </source>
</evidence>
<name>A0ABS8P8B5_9PSEU</name>
<reference evidence="2 3" key="1">
    <citation type="submission" date="2021-11" db="EMBL/GenBank/DDBJ databases">
        <title>Draft genome sequence of Actinomycetospora sp. SF1 isolated from the rhizosphere soil.</title>
        <authorList>
            <person name="Duangmal K."/>
            <person name="Chantavorakit T."/>
        </authorList>
    </citation>
    <scope>NUCLEOTIDE SEQUENCE [LARGE SCALE GENOMIC DNA]</scope>
    <source>
        <strain evidence="2 3">TBRC 5722</strain>
    </source>
</reference>
<sequence>MTVVLVHGNPETAAVWDPLVTALADRGVDDVVRLSPPGFGAPVPDGFAATVDGYRDWLLAELAALDGPIDLVGHDWGGGHVGTALMERPEIVRSWANDILSVFDPDYVWHDLAQAWQTPEVGEEQIAGLLGGTQQEKVARMGALGIAPDVAGRIAPGWNEDMQACVLRLYRDAAQPAIGRRGEALGRLSARPGLAILATEDHYVGDDAMRRRAAARAGAEVAVLEGLGHWWMVEDPARGAEVLTDFWNGLAGH</sequence>
<evidence type="ECO:0000259" key="1">
    <source>
        <dbReference type="Pfam" id="PF12697"/>
    </source>
</evidence>
<dbReference type="RefSeq" id="WP_230734559.1">
    <property type="nucleotide sequence ID" value="NZ_JAJNDB010000002.1"/>
</dbReference>
<dbReference type="InterPro" id="IPR050266">
    <property type="entry name" value="AB_hydrolase_sf"/>
</dbReference>
<organism evidence="2 3">
    <name type="scientific">Actinomycetospora endophytica</name>
    <dbReference type="NCBI Taxonomy" id="2291215"/>
    <lineage>
        <taxon>Bacteria</taxon>
        <taxon>Bacillati</taxon>
        <taxon>Actinomycetota</taxon>
        <taxon>Actinomycetes</taxon>
        <taxon>Pseudonocardiales</taxon>
        <taxon>Pseudonocardiaceae</taxon>
        <taxon>Actinomycetospora</taxon>
    </lineage>
</organism>
<feature type="domain" description="AB hydrolase-1" evidence="1">
    <location>
        <begin position="3"/>
        <end position="240"/>
    </location>
</feature>
<dbReference type="Proteomes" id="UP001199469">
    <property type="component" value="Unassembled WGS sequence"/>
</dbReference>
<dbReference type="Pfam" id="PF12697">
    <property type="entry name" value="Abhydrolase_6"/>
    <property type="match status" value="1"/>
</dbReference>
<dbReference type="InterPro" id="IPR029058">
    <property type="entry name" value="AB_hydrolase_fold"/>
</dbReference>
<protein>
    <submittedName>
        <fullName evidence="2">Alpha/beta hydrolase</fullName>
    </submittedName>
</protein>
<gene>
    <name evidence="2" type="ORF">LQ327_14200</name>
</gene>
<dbReference type="SUPFAM" id="SSF53474">
    <property type="entry name" value="alpha/beta-Hydrolases"/>
    <property type="match status" value="1"/>
</dbReference>
<dbReference type="GO" id="GO:0016787">
    <property type="term" value="F:hydrolase activity"/>
    <property type="evidence" value="ECO:0007669"/>
    <property type="project" value="UniProtKB-KW"/>
</dbReference>
<keyword evidence="2" id="KW-0378">Hydrolase</keyword>
<dbReference type="PANTHER" id="PTHR43798:SF33">
    <property type="entry name" value="HYDROLASE, PUTATIVE (AFU_ORTHOLOGUE AFUA_2G14860)-RELATED"/>
    <property type="match status" value="1"/>
</dbReference>
<dbReference type="EMBL" id="JAJNDB010000002">
    <property type="protein sequence ID" value="MCD2194521.1"/>
    <property type="molecule type" value="Genomic_DNA"/>
</dbReference>
<accession>A0ABS8P8B5</accession>
<dbReference type="Gene3D" id="3.40.50.1820">
    <property type="entry name" value="alpha/beta hydrolase"/>
    <property type="match status" value="1"/>
</dbReference>
<proteinExistence type="predicted"/>
<keyword evidence="3" id="KW-1185">Reference proteome</keyword>
<evidence type="ECO:0000313" key="2">
    <source>
        <dbReference type="EMBL" id="MCD2194521.1"/>
    </source>
</evidence>
<dbReference type="InterPro" id="IPR000073">
    <property type="entry name" value="AB_hydrolase_1"/>
</dbReference>
<dbReference type="PANTHER" id="PTHR43798">
    <property type="entry name" value="MONOACYLGLYCEROL LIPASE"/>
    <property type="match status" value="1"/>
</dbReference>
<comment type="caution">
    <text evidence="2">The sequence shown here is derived from an EMBL/GenBank/DDBJ whole genome shotgun (WGS) entry which is preliminary data.</text>
</comment>